<dbReference type="Pfam" id="PF13692">
    <property type="entry name" value="Glyco_trans_1_4"/>
    <property type="match status" value="1"/>
</dbReference>
<proteinExistence type="predicted"/>
<dbReference type="KEGG" id="tbw:NCTC13354_00613"/>
<dbReference type="GO" id="GO:0016757">
    <property type="term" value="F:glycosyltransferase activity"/>
    <property type="evidence" value="ECO:0007669"/>
    <property type="project" value="UniProtKB-KW"/>
</dbReference>
<dbReference type="RefSeq" id="WP_241969067.1">
    <property type="nucleotide sequence ID" value="NZ_LR134476.1"/>
</dbReference>
<gene>
    <name evidence="1" type="primary">pimA_2</name>
    <name evidence="1" type="ORF">NCTC13354_00613</name>
</gene>
<organism evidence="1 2">
    <name type="scientific">Trueperella bialowiezensis</name>
    <dbReference type="NCBI Taxonomy" id="312285"/>
    <lineage>
        <taxon>Bacteria</taxon>
        <taxon>Bacillati</taxon>
        <taxon>Actinomycetota</taxon>
        <taxon>Actinomycetes</taxon>
        <taxon>Actinomycetales</taxon>
        <taxon>Actinomycetaceae</taxon>
        <taxon>Trueperella</taxon>
    </lineage>
</organism>
<dbReference type="PANTHER" id="PTHR12526:SF635">
    <property type="entry name" value="GLYCOSYL TRANSFERASE GROUP 1"/>
    <property type="match status" value="1"/>
</dbReference>
<keyword evidence="1" id="KW-0808">Transferase</keyword>
<dbReference type="EC" id="2.4.1.57" evidence="1"/>
<evidence type="ECO:0000313" key="1">
    <source>
        <dbReference type="EMBL" id="VEI12915.1"/>
    </source>
</evidence>
<keyword evidence="2" id="KW-1185">Reference proteome</keyword>
<name>A0A3S4V672_9ACTO</name>
<sequence>MKIAIITLDTFGKKMAGPAIRVWEMAGVLCHDHDVTVFSFGSVTRAGNGFELRETQVENFQNDLGTPDIVIFQGYLAQTFPWLLTSDWYTVVDLYDPFHIESLLVQRFLPMDERLQSFQYATGELTAQVSRGDFFLCASDKQRDMWLGYLGACKRLNPYTFDADASMRKLIDVASFGISSTPPVKTRSAIRGAVPGIEADDKVIIWGGGVYNWFDPLTVIRAVDQAREQIPNIRLFFMGAQHPNPDVPEMQMLRDARKLADDLGLTGTHVFFNEQWVDYADRHNYLLDADLGVSAHLPGLETDFSFRTRMLDYLWAGLPMVSTAGDFFADLIDTEDLGATVPMEDADAMAVAFVSLLSDDAERAACAQRVRDIAVRFHWESTLRALVDYCSDPWFAADREITQSADAEEVSAPVRPTVAMLARKAVRTVREQGIRHTAARVRNYLKFRR</sequence>
<accession>A0A3S4V672</accession>
<dbReference type="Gene3D" id="3.40.50.2000">
    <property type="entry name" value="Glycogen Phosphorylase B"/>
    <property type="match status" value="1"/>
</dbReference>
<reference evidence="1 2" key="1">
    <citation type="submission" date="2018-12" db="EMBL/GenBank/DDBJ databases">
        <authorList>
            <consortium name="Pathogen Informatics"/>
        </authorList>
    </citation>
    <scope>NUCLEOTIDE SEQUENCE [LARGE SCALE GENOMIC DNA]</scope>
    <source>
        <strain evidence="1 2">NCTC13354</strain>
    </source>
</reference>
<dbReference type="SUPFAM" id="SSF53756">
    <property type="entry name" value="UDP-Glycosyltransferase/glycogen phosphorylase"/>
    <property type="match status" value="1"/>
</dbReference>
<dbReference type="AlphaFoldDB" id="A0A3S4V672"/>
<protein>
    <submittedName>
        <fullName evidence="1">GDP-mannose-dependent alpha-(1-2)-phosphatidylinositol mannosyltransferase</fullName>
        <ecNumber evidence="1">2.4.1.57</ecNumber>
    </submittedName>
</protein>
<evidence type="ECO:0000313" key="2">
    <source>
        <dbReference type="Proteomes" id="UP000269542"/>
    </source>
</evidence>
<dbReference type="CDD" id="cd03801">
    <property type="entry name" value="GT4_PimA-like"/>
    <property type="match status" value="1"/>
</dbReference>
<keyword evidence="1" id="KW-0328">Glycosyltransferase</keyword>
<dbReference type="PANTHER" id="PTHR12526">
    <property type="entry name" value="GLYCOSYLTRANSFERASE"/>
    <property type="match status" value="1"/>
</dbReference>
<dbReference type="Proteomes" id="UP000269542">
    <property type="component" value="Chromosome"/>
</dbReference>
<dbReference type="EMBL" id="LR134476">
    <property type="protein sequence ID" value="VEI12915.1"/>
    <property type="molecule type" value="Genomic_DNA"/>
</dbReference>